<evidence type="ECO:0000259" key="5">
    <source>
        <dbReference type="PROSITE" id="PS51898"/>
    </source>
</evidence>
<dbReference type="Gene3D" id="3.30.160.390">
    <property type="entry name" value="Integrase, DNA-binding domain"/>
    <property type="match status" value="1"/>
</dbReference>
<evidence type="ECO:0000256" key="3">
    <source>
        <dbReference type="ARBA" id="ARBA00023125"/>
    </source>
</evidence>
<feature type="domain" description="Tyr recombinase" evidence="5">
    <location>
        <begin position="171"/>
        <end position="344"/>
    </location>
</feature>
<dbReference type="InterPro" id="IPR038488">
    <property type="entry name" value="Integrase_DNA-bd_sf"/>
</dbReference>
<dbReference type="Pfam" id="PF00589">
    <property type="entry name" value="Phage_integrase"/>
    <property type="match status" value="1"/>
</dbReference>
<evidence type="ECO:0000313" key="6">
    <source>
        <dbReference type="EMBL" id="UOD51716.1"/>
    </source>
</evidence>
<accession>A0ABY4AQ22</accession>
<comment type="similarity">
    <text evidence="1">Belongs to the 'phage' integrase family.</text>
</comment>
<evidence type="ECO:0000313" key="7">
    <source>
        <dbReference type="Proteomes" id="UP000831607"/>
    </source>
</evidence>
<gene>
    <name evidence="6" type="ORF">DHf2319_00005</name>
</gene>
<evidence type="ECO:0000256" key="1">
    <source>
        <dbReference type="ARBA" id="ARBA00008857"/>
    </source>
</evidence>
<dbReference type="Gene3D" id="1.10.150.130">
    <property type="match status" value="1"/>
</dbReference>
<dbReference type="InterPro" id="IPR002104">
    <property type="entry name" value="Integrase_catalytic"/>
</dbReference>
<dbReference type="SUPFAM" id="SSF56349">
    <property type="entry name" value="DNA breaking-rejoining enzymes"/>
    <property type="match status" value="1"/>
</dbReference>
<dbReference type="PANTHER" id="PTHR30629:SF2">
    <property type="entry name" value="PROPHAGE INTEGRASE INTS-RELATED"/>
    <property type="match status" value="1"/>
</dbReference>
<protein>
    <submittedName>
        <fullName evidence="6">Tyrosine-type recombinase/integrase</fullName>
    </submittedName>
</protein>
<keyword evidence="3" id="KW-0238">DNA-binding</keyword>
<dbReference type="PANTHER" id="PTHR30629">
    <property type="entry name" value="PROPHAGE INTEGRASE"/>
    <property type="match status" value="1"/>
</dbReference>
<dbReference type="InterPro" id="IPR025166">
    <property type="entry name" value="Integrase_DNA_bind_dom"/>
</dbReference>
<evidence type="ECO:0000256" key="2">
    <source>
        <dbReference type="ARBA" id="ARBA00022908"/>
    </source>
</evidence>
<keyword evidence="2" id="KW-0229">DNA integration</keyword>
<evidence type="ECO:0000256" key="4">
    <source>
        <dbReference type="ARBA" id="ARBA00023172"/>
    </source>
</evidence>
<dbReference type="InterPro" id="IPR011010">
    <property type="entry name" value="DNA_brk_join_enz"/>
</dbReference>
<keyword evidence="4" id="KW-0233">DNA recombination</keyword>
<dbReference type="Gene3D" id="1.10.443.10">
    <property type="entry name" value="Intergrase catalytic core"/>
    <property type="match status" value="1"/>
</dbReference>
<dbReference type="InterPro" id="IPR010998">
    <property type="entry name" value="Integrase_recombinase_N"/>
</dbReference>
<dbReference type="Proteomes" id="UP000831607">
    <property type="component" value="Chromosome"/>
</dbReference>
<reference evidence="6 7" key="1">
    <citation type="submission" date="2020-11" db="EMBL/GenBank/DDBJ databases">
        <title>Algicoccus daihaiensis sp.nov., isolated from Daihai Lake in Inner Mongolia.</title>
        <authorList>
            <person name="Kai J."/>
        </authorList>
    </citation>
    <scope>NUCLEOTIDE SEQUENCE [LARGE SCALE GENOMIC DNA]</scope>
    <source>
        <strain evidence="7">f23</strain>
    </source>
</reference>
<dbReference type="Pfam" id="PF13356">
    <property type="entry name" value="Arm-DNA-bind_3"/>
    <property type="match status" value="1"/>
</dbReference>
<dbReference type="EMBL" id="CP063982">
    <property type="protein sequence ID" value="UOD51716.1"/>
    <property type="molecule type" value="Genomic_DNA"/>
</dbReference>
<keyword evidence="7" id="KW-1185">Reference proteome</keyword>
<name>A0ABY4AQ22_9BURK</name>
<dbReference type="InterPro" id="IPR050808">
    <property type="entry name" value="Phage_Integrase"/>
</dbReference>
<organism evidence="6 7">
    <name type="scientific">Orrella daihaiensis</name>
    <dbReference type="NCBI Taxonomy" id="2782176"/>
    <lineage>
        <taxon>Bacteria</taxon>
        <taxon>Pseudomonadati</taxon>
        <taxon>Pseudomonadota</taxon>
        <taxon>Betaproteobacteria</taxon>
        <taxon>Burkholderiales</taxon>
        <taxon>Alcaligenaceae</taxon>
        <taxon>Orrella</taxon>
    </lineage>
</organism>
<dbReference type="PROSITE" id="PS51898">
    <property type="entry name" value="TYR_RECOMBINASE"/>
    <property type="match status" value="1"/>
</dbReference>
<sequence length="370" mass="42729">MLVEVRSTGGKTYYLSYRDTRGKQRMFKLANAGDITPAQARQLCDKRRMQLAMGEDIADERQAARSCPRVDEFFYEQYLPYAKSYKRSWDTDVSYYETHIRDCIGELHMDSVGKREVIVLMQTANQRIAPSSAYRLFVLVRYMFNLAVRWNVGGIKQNPTSGYDLPRIENHRERYLNKEETQRLLNAINRSRNPMLRFIIPMLLLTGARKREVLDARWADFDTERRFWRIPYTKAGTERHVPLSDAALALLRSIPRRSNCLYVFANPNTHQPYVSIYYSWHSARKEAGLADVRVHDLRHSFASFLVNAGCSLYEVQKLLGHSSAKMTQRYSHLNQTSLLRAVSLAQDYVCSTAGAEGISTMPAVTERKVS</sequence>
<dbReference type="CDD" id="cd00796">
    <property type="entry name" value="INT_Rci_Hp1_C"/>
    <property type="match status" value="1"/>
</dbReference>
<dbReference type="InterPro" id="IPR013762">
    <property type="entry name" value="Integrase-like_cat_sf"/>
</dbReference>
<proteinExistence type="inferred from homology"/>